<dbReference type="AlphaFoldDB" id="A0A0M9FAB1"/>
<dbReference type="Proteomes" id="UP000240530">
    <property type="component" value="Unassembled WGS sequence"/>
</dbReference>
<name>A0A0M9FAB1_PHOLD</name>
<sequence length="100" mass="11508">MKLSQLKPWLKASPNKIPHCVLSCYAGCSDYLMEVEYKHQLHPLKDEKDNLLHFQNIEQAQTLLKSVGISNMTLRLTDPYDEFSADGKVSQCEEDIVLHF</sequence>
<reference evidence="1 2" key="1">
    <citation type="submission" date="2018-03" db="EMBL/GenBank/DDBJ databases">
        <title>Whole genome sequencing of Histamine producing bacteria.</title>
        <authorList>
            <person name="Butler K."/>
        </authorList>
    </citation>
    <scope>NUCLEOTIDE SEQUENCE [LARGE SCALE GENOMIC DNA]</scope>
    <source>
        <strain evidence="1 2">Res.4.1</strain>
    </source>
</reference>
<gene>
    <name evidence="1" type="ORF">C0W93_08660</name>
</gene>
<protein>
    <submittedName>
        <fullName evidence="1">Uncharacterized protein</fullName>
    </submittedName>
</protein>
<organism evidence="1 2">
    <name type="scientific">Photobacterium leiognathi subsp. mandapamensis</name>
    <name type="common">Photobacterium mandapamensis</name>
    <dbReference type="NCBI Taxonomy" id="48408"/>
    <lineage>
        <taxon>Bacteria</taxon>
        <taxon>Pseudomonadati</taxon>
        <taxon>Pseudomonadota</taxon>
        <taxon>Gammaproteobacteria</taxon>
        <taxon>Vibrionales</taxon>
        <taxon>Vibrionaceae</taxon>
        <taxon>Photobacterium</taxon>
    </lineage>
</organism>
<dbReference type="GeneID" id="99741308"/>
<dbReference type="EMBL" id="PYNS01000006">
    <property type="protein sequence ID" value="PSV11471.1"/>
    <property type="molecule type" value="Genomic_DNA"/>
</dbReference>
<evidence type="ECO:0000313" key="1">
    <source>
        <dbReference type="EMBL" id="PSV11471.1"/>
    </source>
</evidence>
<evidence type="ECO:0000313" key="2">
    <source>
        <dbReference type="Proteomes" id="UP000240530"/>
    </source>
</evidence>
<dbReference type="Pfam" id="PF20090">
    <property type="entry name" value="DUF6482"/>
    <property type="match status" value="1"/>
</dbReference>
<proteinExistence type="predicted"/>
<dbReference type="InterPro" id="IPR045508">
    <property type="entry name" value="DUF6482"/>
</dbReference>
<accession>A0A0M9FAB1</accession>
<dbReference type="OrthoDB" id="5917296at2"/>
<dbReference type="RefSeq" id="WP_045068878.1">
    <property type="nucleotide sequence ID" value="NZ_CP131578.1"/>
</dbReference>
<comment type="caution">
    <text evidence="1">The sequence shown here is derived from an EMBL/GenBank/DDBJ whole genome shotgun (WGS) entry which is preliminary data.</text>
</comment>